<proteinExistence type="predicted"/>
<protein>
    <submittedName>
        <fullName evidence="1">Enoyl-CoA hydratase/isomerase family protein</fullName>
    </submittedName>
</protein>
<dbReference type="PANTHER" id="PTHR43459:SF3">
    <property type="entry name" value="ENOYL-COA HYDRATASE ECHA15 (ENOYL HYDRASE) (UNSATURATED ACYL-COA HYDRATASE) (CROTONASE)-RELATED"/>
    <property type="match status" value="1"/>
</dbReference>
<dbReference type="PANTHER" id="PTHR43459">
    <property type="entry name" value="ENOYL-COA HYDRATASE"/>
    <property type="match status" value="1"/>
</dbReference>
<dbReference type="Proteomes" id="UP000808146">
    <property type="component" value="Unassembled WGS sequence"/>
</dbReference>
<comment type="caution">
    <text evidence="1">The sequence shown here is derived from an EMBL/GenBank/DDBJ whole genome shotgun (WGS) entry which is preliminary data.</text>
</comment>
<dbReference type="SUPFAM" id="SSF52096">
    <property type="entry name" value="ClpP/crotonase"/>
    <property type="match status" value="1"/>
</dbReference>
<dbReference type="EMBL" id="JADKBR010000015">
    <property type="protein sequence ID" value="MBK8890917.1"/>
    <property type="molecule type" value="Genomic_DNA"/>
</dbReference>
<evidence type="ECO:0000313" key="2">
    <source>
        <dbReference type="Proteomes" id="UP000808146"/>
    </source>
</evidence>
<sequence length="239" mass="26469">MQRNDGILEVTLHSDDGPVVWGAGPHRECGAAFGDIAADPGNRVVILTGAGPEFIAREEIAHPGITAPVWERLLVHAQRLIYNHLEIRVPMIAAINGPATIHAELGLLCDIVLAADDAVFQDAPHYVEGLVPGDSVHVLWPLLLGMNRGRYFLLTGQKLDARQALDLGVVSEIMPRDQLMDRARQLARKLLEQPPLTVMYARLAITHELKRLMREHLDYGLLLEGLAATEYFPGKDRRH</sequence>
<dbReference type="Pfam" id="PF00378">
    <property type="entry name" value="ECH_1"/>
    <property type="match status" value="1"/>
</dbReference>
<dbReference type="InterPro" id="IPR001753">
    <property type="entry name" value="Enoyl-CoA_hydra/iso"/>
</dbReference>
<dbReference type="Gene3D" id="3.90.226.10">
    <property type="entry name" value="2-enoyl-CoA Hydratase, Chain A, domain 1"/>
    <property type="match status" value="1"/>
</dbReference>
<gene>
    <name evidence="1" type="ORF">IPN75_11315</name>
</gene>
<dbReference type="InterPro" id="IPR029045">
    <property type="entry name" value="ClpP/crotonase-like_dom_sf"/>
</dbReference>
<reference evidence="1" key="1">
    <citation type="submission" date="2020-10" db="EMBL/GenBank/DDBJ databases">
        <title>Connecting structure to function with the recovery of over 1000 high-quality activated sludge metagenome-assembled genomes encoding full-length rRNA genes using long-read sequencing.</title>
        <authorList>
            <person name="Singleton C.M."/>
            <person name="Petriglieri F."/>
            <person name="Kristensen J.M."/>
            <person name="Kirkegaard R.H."/>
            <person name="Michaelsen T.Y."/>
            <person name="Andersen M.H."/>
            <person name="Karst S.M."/>
            <person name="Dueholm M.S."/>
            <person name="Nielsen P.H."/>
            <person name="Albertsen M."/>
        </authorList>
    </citation>
    <scope>NUCLEOTIDE SEQUENCE</scope>
    <source>
        <strain evidence="1">OdNE_18-Q3-R46-58_BAT3C.305</strain>
    </source>
</reference>
<dbReference type="GO" id="GO:0003824">
    <property type="term" value="F:catalytic activity"/>
    <property type="evidence" value="ECO:0007669"/>
    <property type="project" value="UniProtKB-ARBA"/>
</dbReference>
<name>A0A9D7LN72_9RHOO</name>
<organism evidence="1 2">
    <name type="scientific">Candidatus Dechloromonas phosphorivorans</name>
    <dbReference type="NCBI Taxonomy" id="2899244"/>
    <lineage>
        <taxon>Bacteria</taxon>
        <taxon>Pseudomonadati</taxon>
        <taxon>Pseudomonadota</taxon>
        <taxon>Betaproteobacteria</taxon>
        <taxon>Rhodocyclales</taxon>
        <taxon>Azonexaceae</taxon>
        <taxon>Dechloromonas</taxon>
    </lineage>
</organism>
<dbReference type="CDD" id="cd06558">
    <property type="entry name" value="crotonase-like"/>
    <property type="match status" value="1"/>
</dbReference>
<accession>A0A9D7LN72</accession>
<dbReference type="AlphaFoldDB" id="A0A9D7LN72"/>
<evidence type="ECO:0000313" key="1">
    <source>
        <dbReference type="EMBL" id="MBK8890917.1"/>
    </source>
</evidence>